<dbReference type="Pfam" id="PF05257">
    <property type="entry name" value="CHAP"/>
    <property type="match status" value="1"/>
</dbReference>
<dbReference type="InterPro" id="IPR007921">
    <property type="entry name" value="CHAP_dom"/>
</dbReference>
<proteinExistence type="predicted"/>
<gene>
    <name evidence="2" type="ORF">J3D99_18220</name>
</gene>
<evidence type="ECO:0000259" key="1">
    <source>
        <dbReference type="Pfam" id="PF05257"/>
    </source>
</evidence>
<name>A0A8A4DU44_BURPE</name>
<dbReference type="NCBIfam" id="TIGR02594">
    <property type="entry name" value="TIGR02594 family protein"/>
    <property type="match status" value="1"/>
</dbReference>
<evidence type="ECO:0000313" key="2">
    <source>
        <dbReference type="EMBL" id="QTB59938.1"/>
    </source>
</evidence>
<dbReference type="RefSeq" id="WP_175426987.1">
    <property type="nucleotide sequence ID" value="NZ_CP071755.2"/>
</dbReference>
<accession>A0A8A4DU44</accession>
<feature type="domain" description="Peptidase C51" evidence="1">
    <location>
        <begin position="55"/>
        <end position="133"/>
    </location>
</feature>
<sequence length="160" mass="17997">MVQRIVPARGEPHAGGGHPAWMRVALAEQGVRRCGRGESNPRIVEYNGCTNLVGYDDKVSWCSSFVNWCFSRVGIAGTGSALARSWLEWGRALSEPAYGCVAVLMRDRPTSWKGHVGFYLRHDDERVYLFGGNQRGAVREYAYARSRLLSYRWPDERGLS</sequence>
<protein>
    <submittedName>
        <fullName evidence="2">TIGR02594 family protein</fullName>
    </submittedName>
</protein>
<dbReference type="AlphaFoldDB" id="A0A8A4DU44"/>
<organism evidence="2">
    <name type="scientific">Burkholderia pseudomallei</name>
    <name type="common">Pseudomonas pseudomallei</name>
    <dbReference type="NCBI Taxonomy" id="28450"/>
    <lineage>
        <taxon>Bacteria</taxon>
        <taxon>Pseudomonadati</taxon>
        <taxon>Pseudomonadota</taxon>
        <taxon>Betaproteobacteria</taxon>
        <taxon>Burkholderiales</taxon>
        <taxon>Burkholderiaceae</taxon>
        <taxon>Burkholderia</taxon>
        <taxon>pseudomallei group</taxon>
    </lineage>
</organism>
<reference evidence="2" key="1">
    <citation type="submission" date="2021-03" db="EMBL/GenBank/DDBJ databases">
        <title>Complete genome of Burkholderia pseudomallei_VBP364.</title>
        <authorList>
            <person name="Balaji V."/>
            <person name="Yamuna B."/>
            <person name="Monisha P."/>
        </authorList>
    </citation>
    <scope>NUCLEOTIDE SEQUENCE</scope>
    <source>
        <strain evidence="2">VBP364</strain>
    </source>
</reference>
<dbReference type="EMBL" id="CP071754">
    <property type="protein sequence ID" value="QTB59938.1"/>
    <property type="molecule type" value="Genomic_DNA"/>
</dbReference>
<dbReference type="InterPro" id="IPR013423">
    <property type="entry name" value="CHP02594"/>
</dbReference>